<feature type="domain" description="DUF306" evidence="1">
    <location>
        <begin position="26"/>
        <end position="130"/>
    </location>
</feature>
<dbReference type="RefSeq" id="WP_377574334.1">
    <property type="nucleotide sequence ID" value="NZ_JBHTKA010000001.1"/>
</dbReference>
<dbReference type="InterPro" id="IPR053147">
    <property type="entry name" value="Hsp_HslJ-like"/>
</dbReference>
<dbReference type="InterPro" id="IPR038670">
    <property type="entry name" value="HslJ-like_sf"/>
</dbReference>
<dbReference type="InterPro" id="IPR005184">
    <property type="entry name" value="DUF306_Meta_HslJ"/>
</dbReference>
<evidence type="ECO:0000259" key="1">
    <source>
        <dbReference type="Pfam" id="PF03724"/>
    </source>
</evidence>
<dbReference type="EMBL" id="JBHTKA010000001">
    <property type="protein sequence ID" value="MFD0998142.1"/>
    <property type="molecule type" value="Genomic_DNA"/>
</dbReference>
<sequence length="140" mass="15562">MKKILLSLVLLTLLQCRSSEKTTSVANLENTYWKLAEMNGMPVITPEGSKEVHFVLSSEGSEKRIKGFAGCNGLGGNYTLNGDKIKFTTMTTKMACDRLDVENFLTKAMESADSYKIKGEKLELYEGNTLLATFESVYLK</sequence>
<name>A0ABW3JZA8_9BACT</name>
<dbReference type="Gene3D" id="2.40.128.270">
    <property type="match status" value="1"/>
</dbReference>
<reference evidence="3" key="1">
    <citation type="journal article" date="2019" name="Int. J. Syst. Evol. Microbiol.">
        <title>The Global Catalogue of Microorganisms (GCM) 10K type strain sequencing project: providing services to taxonomists for standard genome sequencing and annotation.</title>
        <authorList>
            <consortium name="The Broad Institute Genomics Platform"/>
            <consortium name="The Broad Institute Genome Sequencing Center for Infectious Disease"/>
            <person name="Wu L."/>
            <person name="Ma J."/>
        </authorList>
    </citation>
    <scope>NUCLEOTIDE SEQUENCE [LARGE SCALE GENOMIC DNA]</scope>
    <source>
        <strain evidence="3">CCUG 58938</strain>
    </source>
</reference>
<dbReference type="PANTHER" id="PTHR35535:SF1">
    <property type="entry name" value="HEAT SHOCK PROTEIN HSLJ"/>
    <property type="match status" value="1"/>
</dbReference>
<proteinExistence type="predicted"/>
<dbReference type="PANTHER" id="PTHR35535">
    <property type="entry name" value="HEAT SHOCK PROTEIN HSLJ"/>
    <property type="match status" value="1"/>
</dbReference>
<dbReference type="Pfam" id="PF03724">
    <property type="entry name" value="META"/>
    <property type="match status" value="1"/>
</dbReference>
<comment type="caution">
    <text evidence="2">The sequence shown here is derived from an EMBL/GenBank/DDBJ whole genome shotgun (WGS) entry which is preliminary data.</text>
</comment>
<dbReference type="Proteomes" id="UP001597112">
    <property type="component" value="Unassembled WGS sequence"/>
</dbReference>
<organism evidence="2 3">
    <name type="scientific">Ohtaekwangia kribbensis</name>
    <dbReference type="NCBI Taxonomy" id="688913"/>
    <lineage>
        <taxon>Bacteria</taxon>
        <taxon>Pseudomonadati</taxon>
        <taxon>Bacteroidota</taxon>
        <taxon>Cytophagia</taxon>
        <taxon>Cytophagales</taxon>
        <taxon>Fulvivirgaceae</taxon>
        <taxon>Ohtaekwangia</taxon>
    </lineage>
</organism>
<gene>
    <name evidence="2" type="ORF">ACFQ21_02450</name>
</gene>
<accession>A0ABW3JZA8</accession>
<evidence type="ECO:0000313" key="3">
    <source>
        <dbReference type="Proteomes" id="UP001597112"/>
    </source>
</evidence>
<protein>
    <submittedName>
        <fullName evidence="2">META domain-containing protein</fullName>
    </submittedName>
</protein>
<evidence type="ECO:0000313" key="2">
    <source>
        <dbReference type="EMBL" id="MFD0998142.1"/>
    </source>
</evidence>
<keyword evidence="3" id="KW-1185">Reference proteome</keyword>